<gene>
    <name evidence="5" type="ORF">MKP09_11980</name>
</gene>
<dbReference type="PANTHER" id="PTHR43780:SF2">
    <property type="entry name" value="1-AMINOCYCLOPROPANE-1-CARBOXYLATE DEAMINASE-RELATED"/>
    <property type="match status" value="1"/>
</dbReference>
<sequence>MKIIDEDLIMTEAVPFLSKNGVNVHVLRLDKINPIVSGNKWFKLRFHLEKNACKGCYKSVVTFGGAYSNHIVATAAACENFGIKSIGLIRGEEPKIHSHTLQAAASFGMQFIFLSREDYKEKHVPATFKSEDYYIIPEGGYSLLGAAGAATIPYHKDKYDLVACAVGTGTMMAGLINSKKTASQILGFSTLKNHTNLESEVLNLLLDKNEKMHINHNYHFGGYAKYTAELIQFMNDLFDQTGIPTDFVYTAKLFYGIQELITTGQIKTGSELLLIHSGGYKAIFPYEKER</sequence>
<comment type="caution">
    <text evidence="5">The sequence shown here is derived from an EMBL/GenBank/DDBJ whole genome shotgun (WGS) entry which is preliminary data.</text>
</comment>
<dbReference type="Pfam" id="PF00291">
    <property type="entry name" value="PALP"/>
    <property type="match status" value="1"/>
</dbReference>
<dbReference type="RefSeq" id="WP_240830239.1">
    <property type="nucleotide sequence ID" value="NZ_JAKWBL010000002.1"/>
</dbReference>
<comment type="cofactor">
    <cofactor evidence="1">
        <name>pyridoxal 5'-phosphate</name>
        <dbReference type="ChEBI" id="CHEBI:597326"/>
    </cofactor>
</comment>
<evidence type="ECO:0000313" key="6">
    <source>
        <dbReference type="Proteomes" id="UP001202248"/>
    </source>
</evidence>
<reference evidence="5 6" key="1">
    <citation type="submission" date="2022-02" db="EMBL/GenBank/DDBJ databases">
        <authorList>
            <person name="Min J."/>
        </authorList>
    </citation>
    <scope>NUCLEOTIDE SEQUENCE [LARGE SCALE GENOMIC DNA]</scope>
    <source>
        <strain evidence="5 6">GR10-1</strain>
    </source>
</reference>
<dbReference type="SUPFAM" id="SSF53686">
    <property type="entry name" value="Tryptophan synthase beta subunit-like PLP-dependent enzymes"/>
    <property type="match status" value="1"/>
</dbReference>
<keyword evidence="3" id="KW-0663">Pyridoxal phosphate</keyword>
<evidence type="ECO:0000313" key="5">
    <source>
        <dbReference type="EMBL" id="MCH5598574.1"/>
    </source>
</evidence>
<dbReference type="InterPro" id="IPR036052">
    <property type="entry name" value="TrpB-like_PALP_sf"/>
</dbReference>
<feature type="domain" description="Tryptophan synthase beta chain-like PALP" evidence="4">
    <location>
        <begin position="16"/>
        <end position="278"/>
    </location>
</feature>
<keyword evidence="6" id="KW-1185">Reference proteome</keyword>
<accession>A0ABS9SJN7</accession>
<dbReference type="EMBL" id="JAKWBL010000002">
    <property type="protein sequence ID" value="MCH5598574.1"/>
    <property type="molecule type" value="Genomic_DNA"/>
</dbReference>
<proteinExistence type="inferred from homology"/>
<evidence type="ECO:0000256" key="1">
    <source>
        <dbReference type="ARBA" id="ARBA00001933"/>
    </source>
</evidence>
<protein>
    <submittedName>
        <fullName evidence="5">Pyridoxal-phosphate dependent enzyme</fullName>
    </submittedName>
</protein>
<comment type="similarity">
    <text evidence="2">Belongs to the ACC deaminase/D-cysteine desulfhydrase family.</text>
</comment>
<evidence type="ECO:0000259" key="4">
    <source>
        <dbReference type="Pfam" id="PF00291"/>
    </source>
</evidence>
<name>A0ABS9SJN7_9BACT</name>
<dbReference type="InterPro" id="IPR027278">
    <property type="entry name" value="ACCD_DCysDesulf"/>
</dbReference>
<evidence type="ECO:0000256" key="3">
    <source>
        <dbReference type="ARBA" id="ARBA00022898"/>
    </source>
</evidence>
<dbReference type="PIRSF" id="PIRSF006278">
    <property type="entry name" value="ACCD_DCysDesulf"/>
    <property type="match status" value="1"/>
</dbReference>
<dbReference type="InterPro" id="IPR001926">
    <property type="entry name" value="TrpB-like_PALP"/>
</dbReference>
<dbReference type="Proteomes" id="UP001202248">
    <property type="component" value="Unassembled WGS sequence"/>
</dbReference>
<dbReference type="PANTHER" id="PTHR43780">
    <property type="entry name" value="1-AMINOCYCLOPROPANE-1-CARBOXYLATE DEAMINASE-RELATED"/>
    <property type="match status" value="1"/>
</dbReference>
<dbReference type="Gene3D" id="3.40.50.1100">
    <property type="match status" value="2"/>
</dbReference>
<evidence type="ECO:0000256" key="2">
    <source>
        <dbReference type="ARBA" id="ARBA00008639"/>
    </source>
</evidence>
<organism evidence="5 6">
    <name type="scientific">Niabella ginsengisoli</name>
    <dbReference type="NCBI Taxonomy" id="522298"/>
    <lineage>
        <taxon>Bacteria</taxon>
        <taxon>Pseudomonadati</taxon>
        <taxon>Bacteroidota</taxon>
        <taxon>Chitinophagia</taxon>
        <taxon>Chitinophagales</taxon>
        <taxon>Chitinophagaceae</taxon>
        <taxon>Niabella</taxon>
    </lineage>
</organism>